<accession>A0A0D2GF47</accession>
<dbReference type="PANTHER" id="PTHR11799:SF12">
    <property type="entry name" value="PARAOXONASE-RELATED"/>
    <property type="match status" value="1"/>
</dbReference>
<feature type="disulfide bond" description="In form B" evidence="7">
    <location>
        <begin position="68"/>
        <end position="401"/>
    </location>
</feature>
<evidence type="ECO:0000313" key="8">
    <source>
        <dbReference type="EMBL" id="KIW79428.1"/>
    </source>
</evidence>
<reference evidence="8 9" key="1">
    <citation type="submission" date="2015-01" db="EMBL/GenBank/DDBJ databases">
        <title>The Genome Sequence of Fonsecaea pedrosoi CBS 271.37.</title>
        <authorList>
            <consortium name="The Broad Institute Genomics Platform"/>
            <person name="Cuomo C."/>
            <person name="de Hoog S."/>
            <person name="Gorbushina A."/>
            <person name="Stielow B."/>
            <person name="Teixiera M."/>
            <person name="Abouelleil A."/>
            <person name="Chapman S.B."/>
            <person name="Priest M."/>
            <person name="Young S.K."/>
            <person name="Wortman J."/>
            <person name="Nusbaum C."/>
            <person name="Birren B."/>
        </authorList>
    </citation>
    <scope>NUCLEOTIDE SEQUENCE [LARGE SCALE GENOMIC DNA]</scope>
    <source>
        <strain evidence="8 9">CBS 271.37</strain>
    </source>
</reference>
<dbReference type="HOGENOM" id="CLU_033924_1_0_1"/>
<evidence type="ECO:0000313" key="9">
    <source>
        <dbReference type="Proteomes" id="UP000053029"/>
    </source>
</evidence>
<dbReference type="Proteomes" id="UP000053029">
    <property type="component" value="Unassembled WGS sequence"/>
</dbReference>
<dbReference type="GO" id="GO:0004064">
    <property type="term" value="F:arylesterase activity"/>
    <property type="evidence" value="ECO:0007669"/>
    <property type="project" value="InterPro"/>
</dbReference>
<feature type="binding site" evidence="6">
    <location>
        <position position="310"/>
    </location>
    <ligand>
        <name>Ca(2+)</name>
        <dbReference type="ChEBI" id="CHEBI:29108"/>
        <label>1</label>
        <note>catalytic</note>
    </ligand>
</feature>
<evidence type="ECO:0000256" key="7">
    <source>
        <dbReference type="PIRSR" id="PIRSR602640-3"/>
    </source>
</evidence>
<keyword evidence="6" id="KW-0479">Metal-binding</keyword>
<dbReference type="InterPro" id="IPR051288">
    <property type="entry name" value="Serum_paraoxonase/arylesterase"/>
</dbReference>
<dbReference type="PRINTS" id="PR01785">
    <property type="entry name" value="PARAOXONASE"/>
</dbReference>
<dbReference type="Gene3D" id="2.120.10.30">
    <property type="entry name" value="TolB, C-terminal domain"/>
    <property type="match status" value="1"/>
</dbReference>
<feature type="active site" description="Proton acceptor" evidence="5">
    <location>
        <position position="146"/>
    </location>
</feature>
<dbReference type="VEuPathDB" id="FungiDB:Z517_06040"/>
<dbReference type="RefSeq" id="XP_013283236.1">
    <property type="nucleotide sequence ID" value="XM_013427782.1"/>
</dbReference>
<evidence type="ECO:0000256" key="4">
    <source>
        <dbReference type="ARBA" id="ARBA00023180"/>
    </source>
</evidence>
<feature type="binding site" evidence="6">
    <location>
        <position position="309"/>
    </location>
    <ligand>
        <name>Ca(2+)</name>
        <dbReference type="ChEBI" id="CHEBI:29108"/>
        <label>1</label>
        <note>catalytic</note>
    </ligand>
</feature>
<dbReference type="OrthoDB" id="5307922at2759"/>
<dbReference type="GO" id="GO:0046872">
    <property type="term" value="F:metal ion binding"/>
    <property type="evidence" value="ECO:0007669"/>
    <property type="project" value="UniProtKB-KW"/>
</dbReference>
<feature type="binding site" evidence="6">
    <location>
        <position position="201"/>
    </location>
    <ligand>
        <name>Ca(2+)</name>
        <dbReference type="ChEBI" id="CHEBI:29108"/>
        <label>1</label>
        <note>catalytic</note>
    </ligand>
</feature>
<proteinExistence type="inferred from homology"/>
<evidence type="ECO:0000256" key="2">
    <source>
        <dbReference type="ARBA" id="ARBA00022801"/>
    </source>
</evidence>
<keyword evidence="4" id="KW-0325">Glycoprotein</keyword>
<dbReference type="InterPro" id="IPR002640">
    <property type="entry name" value="Arylesterase"/>
</dbReference>
<keyword evidence="3 7" id="KW-1015">Disulfide bond</keyword>
<keyword evidence="2" id="KW-0378">Hydrolase</keyword>
<keyword evidence="9" id="KW-1185">Reference proteome</keyword>
<feature type="binding site" evidence="6">
    <location>
        <position position="148"/>
    </location>
    <ligand>
        <name>Ca(2+)</name>
        <dbReference type="ChEBI" id="CHEBI:29108"/>
        <label>1</label>
        <note>catalytic</note>
    </ligand>
</feature>
<comment type="cofactor">
    <cofactor evidence="6">
        <name>Ca(2+)</name>
        <dbReference type="ChEBI" id="CHEBI:29108"/>
    </cofactor>
    <text evidence="6">Binds 2 calcium ions per subunit.</text>
</comment>
<comment type="similarity">
    <text evidence="1">Belongs to the paraoxonase family.</text>
</comment>
<keyword evidence="6" id="KW-0106">Calcium</keyword>
<dbReference type="GeneID" id="25305530"/>
<dbReference type="PANTHER" id="PTHR11799">
    <property type="entry name" value="PARAOXONASE"/>
    <property type="match status" value="1"/>
</dbReference>
<organism evidence="8 9">
    <name type="scientific">Fonsecaea pedrosoi CBS 271.37</name>
    <dbReference type="NCBI Taxonomy" id="1442368"/>
    <lineage>
        <taxon>Eukaryota</taxon>
        <taxon>Fungi</taxon>
        <taxon>Dikarya</taxon>
        <taxon>Ascomycota</taxon>
        <taxon>Pezizomycotina</taxon>
        <taxon>Eurotiomycetes</taxon>
        <taxon>Chaetothyriomycetidae</taxon>
        <taxon>Chaetothyriales</taxon>
        <taxon>Herpotrichiellaceae</taxon>
        <taxon>Fonsecaea</taxon>
    </lineage>
</organism>
<evidence type="ECO:0000256" key="5">
    <source>
        <dbReference type="PIRSR" id="PIRSR602640-1"/>
    </source>
</evidence>
<protein>
    <submittedName>
        <fullName evidence="8">Uncharacterized protein</fullName>
    </submittedName>
</protein>
<dbReference type="AlphaFoldDB" id="A0A0D2GF47"/>
<evidence type="ECO:0000256" key="6">
    <source>
        <dbReference type="PIRSR" id="PIRSR602640-2"/>
    </source>
</evidence>
<dbReference type="SUPFAM" id="SSF63829">
    <property type="entry name" value="Calcium-dependent phosphotriesterase"/>
    <property type="match status" value="1"/>
</dbReference>
<dbReference type="InterPro" id="IPR011042">
    <property type="entry name" value="6-blade_b-propeller_TolB-like"/>
</dbReference>
<sequence>MSTSSTSTLAQRAKANWVATAAAGLGVLIVALLLASPTAIINRSLGRVQIRDPKDRYLGHGGLNNEHCWTDPSGQTCEDVKIHHETDTAFLACGDPVGRSQFYPPINNHWTSKRKDFREYFLKYDIKGNKTTRMEVRGWDGDLVLHGIDIWRFKDDPSKIHLFAVNHGRKGESITIFSHKLGTNVLEFVKDISHPELKTPNAVTPSGPLSFFSTNDHYYYNGLLRSLEDKYAPFRWASWVIHCDGSGSKTTCRKVSDDLQYANGVLLTEDGRTLLVNDLYEGTTLVYSVDPQTKDLILERKVRLGGTPDNLAEIPTNGDIVVPVFPNQVTLFKRGFGPGGLDYATLCESAVVRLVKAKGYAPELLFWDDGSQLSVLTGAAVDPYNKRLIAGGMFSKAFLVCDISNDRTGVVFG</sequence>
<dbReference type="Pfam" id="PF01731">
    <property type="entry name" value="Arylesterase"/>
    <property type="match status" value="1"/>
</dbReference>
<evidence type="ECO:0000256" key="1">
    <source>
        <dbReference type="ARBA" id="ARBA00008595"/>
    </source>
</evidence>
<name>A0A0D2GF47_9EURO</name>
<feature type="binding site" evidence="6">
    <location>
        <position position="79"/>
    </location>
    <ligand>
        <name>Ca(2+)</name>
        <dbReference type="ChEBI" id="CHEBI:29108"/>
        <label>1</label>
        <note>catalytic</note>
    </ligand>
</feature>
<evidence type="ECO:0000256" key="3">
    <source>
        <dbReference type="ARBA" id="ARBA00023157"/>
    </source>
</evidence>
<feature type="binding site" evidence="6">
    <location>
        <position position="263"/>
    </location>
    <ligand>
        <name>Ca(2+)</name>
        <dbReference type="ChEBI" id="CHEBI:29108"/>
        <label>1</label>
        <note>catalytic</note>
    </ligand>
</feature>
<gene>
    <name evidence="8" type="ORF">Z517_06040</name>
</gene>
<dbReference type="EMBL" id="KN846972">
    <property type="protein sequence ID" value="KIW79428.1"/>
    <property type="molecule type" value="Genomic_DNA"/>
</dbReference>